<accession>A0ABP3SDS2</accession>
<keyword evidence="1" id="KW-0472">Membrane</keyword>
<keyword evidence="1" id="KW-0812">Transmembrane</keyword>
<comment type="caution">
    <text evidence="2">The sequence shown here is derived from an EMBL/GenBank/DDBJ whole genome shotgun (WGS) entry which is preliminary data.</text>
</comment>
<keyword evidence="3" id="KW-1185">Reference proteome</keyword>
<protein>
    <submittedName>
        <fullName evidence="2">Uncharacterized protein</fullName>
    </submittedName>
</protein>
<feature type="transmembrane region" description="Helical" evidence="1">
    <location>
        <begin position="54"/>
        <end position="75"/>
    </location>
</feature>
<organism evidence="2 3">
    <name type="scientific">Sporichthya brevicatena</name>
    <dbReference type="NCBI Taxonomy" id="171442"/>
    <lineage>
        <taxon>Bacteria</taxon>
        <taxon>Bacillati</taxon>
        <taxon>Actinomycetota</taxon>
        <taxon>Actinomycetes</taxon>
        <taxon>Sporichthyales</taxon>
        <taxon>Sporichthyaceae</taxon>
        <taxon>Sporichthya</taxon>
    </lineage>
</organism>
<feature type="transmembrane region" description="Helical" evidence="1">
    <location>
        <begin position="20"/>
        <end position="42"/>
    </location>
</feature>
<dbReference type="Proteomes" id="UP001500957">
    <property type="component" value="Unassembled WGS sequence"/>
</dbReference>
<reference evidence="3" key="1">
    <citation type="journal article" date="2019" name="Int. J. Syst. Evol. Microbiol.">
        <title>The Global Catalogue of Microorganisms (GCM) 10K type strain sequencing project: providing services to taxonomists for standard genome sequencing and annotation.</title>
        <authorList>
            <consortium name="The Broad Institute Genomics Platform"/>
            <consortium name="The Broad Institute Genome Sequencing Center for Infectious Disease"/>
            <person name="Wu L."/>
            <person name="Ma J."/>
        </authorList>
    </citation>
    <scope>NUCLEOTIDE SEQUENCE [LARGE SCALE GENOMIC DNA]</scope>
    <source>
        <strain evidence="3">JCM 10671</strain>
    </source>
</reference>
<keyword evidence="1" id="KW-1133">Transmembrane helix</keyword>
<evidence type="ECO:0000256" key="1">
    <source>
        <dbReference type="SAM" id="Phobius"/>
    </source>
</evidence>
<gene>
    <name evidence="2" type="ORF">GCM10009547_43260</name>
</gene>
<proteinExistence type="predicted"/>
<name>A0ABP3SDS2_9ACTN</name>
<sequence>MTSSVTPGRPVVASPWSDRANAVVAICWVLGLGGIAVSWMQVSNEARFADQQPWVVFGLGCVVGAALAGGLWLGLGLKAVRVLERTTADRLVRVLEEVGDRRAAASGVRRVVGAEPHVAVVGLNRAHRPDCQLVVGKDAVALDPAQVREAATCGVCA</sequence>
<evidence type="ECO:0000313" key="2">
    <source>
        <dbReference type="EMBL" id="GAA0634546.1"/>
    </source>
</evidence>
<dbReference type="EMBL" id="BAAAHE010000047">
    <property type="protein sequence ID" value="GAA0634546.1"/>
    <property type="molecule type" value="Genomic_DNA"/>
</dbReference>
<dbReference type="RefSeq" id="WP_344608710.1">
    <property type="nucleotide sequence ID" value="NZ_BAAAHE010000047.1"/>
</dbReference>
<evidence type="ECO:0000313" key="3">
    <source>
        <dbReference type="Proteomes" id="UP001500957"/>
    </source>
</evidence>